<feature type="non-terminal residue" evidence="1">
    <location>
        <position position="23"/>
    </location>
</feature>
<reference evidence="1" key="1">
    <citation type="submission" date="2018-05" db="EMBL/GenBank/DDBJ databases">
        <authorList>
            <person name="Lanie J.A."/>
            <person name="Ng W.-L."/>
            <person name="Kazmierczak K.M."/>
            <person name="Andrzejewski T.M."/>
            <person name="Davidsen T.M."/>
            <person name="Wayne K.J."/>
            <person name="Tettelin H."/>
            <person name="Glass J.I."/>
            <person name="Rusch D."/>
            <person name="Podicherti R."/>
            <person name="Tsui H.-C.T."/>
            <person name="Winkler M.E."/>
        </authorList>
    </citation>
    <scope>NUCLEOTIDE SEQUENCE</scope>
</reference>
<name>A0A382WVK8_9ZZZZ</name>
<sequence length="23" mass="2422">VGIAVENLTGISNLFSDILGLEF</sequence>
<dbReference type="EMBL" id="UINC01162580">
    <property type="protein sequence ID" value="SVD62405.1"/>
    <property type="molecule type" value="Genomic_DNA"/>
</dbReference>
<proteinExistence type="predicted"/>
<gene>
    <name evidence="1" type="ORF">METZ01_LOCUS415259</name>
</gene>
<feature type="non-terminal residue" evidence="1">
    <location>
        <position position="1"/>
    </location>
</feature>
<accession>A0A382WVK8</accession>
<dbReference type="AlphaFoldDB" id="A0A382WVK8"/>
<evidence type="ECO:0000313" key="1">
    <source>
        <dbReference type="EMBL" id="SVD62405.1"/>
    </source>
</evidence>
<protein>
    <submittedName>
        <fullName evidence="1">Uncharacterized protein</fullName>
    </submittedName>
</protein>
<organism evidence="1">
    <name type="scientific">marine metagenome</name>
    <dbReference type="NCBI Taxonomy" id="408172"/>
    <lineage>
        <taxon>unclassified sequences</taxon>
        <taxon>metagenomes</taxon>
        <taxon>ecological metagenomes</taxon>
    </lineage>
</organism>